<evidence type="ECO:0000256" key="8">
    <source>
        <dbReference type="ARBA" id="ARBA00022991"/>
    </source>
</evidence>
<evidence type="ECO:0000256" key="13">
    <source>
        <dbReference type="ARBA" id="ARBA00023305"/>
    </source>
</evidence>
<accession>A0AAW0SM13</accession>
<evidence type="ECO:0000256" key="4">
    <source>
        <dbReference type="ARBA" id="ARBA00022606"/>
    </source>
</evidence>
<keyword evidence="6" id="KW-0681">Retinal protein</keyword>
<keyword evidence="3" id="KW-0600">Photoreceptor protein</keyword>
<keyword evidence="4" id="KW-0716">Sensory transduction</keyword>
<comment type="subcellular location">
    <subcellularLocation>
        <location evidence="1">Membrane</location>
        <topology evidence="1">Multi-pass membrane protein</topology>
    </subcellularLocation>
</comment>
<dbReference type="Gene3D" id="1.20.1070.10">
    <property type="entry name" value="Rhodopsin 7-helix transmembrane proteins"/>
    <property type="match status" value="1"/>
</dbReference>
<feature type="transmembrane region" description="Helical" evidence="16">
    <location>
        <begin position="81"/>
        <end position="105"/>
    </location>
</feature>
<evidence type="ECO:0000256" key="1">
    <source>
        <dbReference type="ARBA" id="ARBA00004141"/>
    </source>
</evidence>
<dbReference type="PRINTS" id="PR00237">
    <property type="entry name" value="GPCRRHODOPSN"/>
</dbReference>
<keyword evidence="10 16" id="KW-0472">Membrane</keyword>
<dbReference type="EMBL" id="JARAKH010000049">
    <property type="protein sequence ID" value="KAK8375795.1"/>
    <property type="molecule type" value="Genomic_DNA"/>
</dbReference>
<dbReference type="InterPro" id="IPR050125">
    <property type="entry name" value="GPCR_opsins"/>
</dbReference>
<reference evidence="18 19" key="1">
    <citation type="submission" date="2023-03" db="EMBL/GenBank/DDBJ databases">
        <title>High-quality genome of Scylla paramamosain provides insights in environmental adaptation.</title>
        <authorList>
            <person name="Zhang L."/>
        </authorList>
    </citation>
    <scope>NUCLEOTIDE SEQUENCE [LARGE SCALE GENOMIC DNA]</scope>
    <source>
        <strain evidence="18">LZ_2023a</strain>
        <tissue evidence="18">Muscle</tissue>
    </source>
</reference>
<dbReference type="PROSITE" id="PS00238">
    <property type="entry name" value="OPSIN"/>
    <property type="match status" value="1"/>
</dbReference>
<evidence type="ECO:0000256" key="2">
    <source>
        <dbReference type="ARBA" id="ARBA00010663"/>
    </source>
</evidence>
<keyword evidence="8" id="KW-0157">Chromophore</keyword>
<evidence type="ECO:0000256" key="5">
    <source>
        <dbReference type="ARBA" id="ARBA00022692"/>
    </source>
</evidence>
<dbReference type="GO" id="GO:0007602">
    <property type="term" value="P:phototransduction"/>
    <property type="evidence" value="ECO:0007669"/>
    <property type="project" value="UniProtKB-KW"/>
</dbReference>
<evidence type="ECO:0000256" key="12">
    <source>
        <dbReference type="ARBA" id="ARBA00023224"/>
    </source>
</evidence>
<evidence type="ECO:0000256" key="14">
    <source>
        <dbReference type="RuleBase" id="RU000688"/>
    </source>
</evidence>
<dbReference type="SUPFAM" id="SSF81321">
    <property type="entry name" value="Family A G protein-coupled receptor-like"/>
    <property type="match status" value="1"/>
</dbReference>
<evidence type="ECO:0000256" key="7">
    <source>
        <dbReference type="ARBA" id="ARBA00022989"/>
    </source>
</evidence>
<feature type="region of interest" description="Disordered" evidence="15">
    <location>
        <begin position="421"/>
        <end position="442"/>
    </location>
</feature>
<dbReference type="GO" id="GO:0016020">
    <property type="term" value="C:membrane"/>
    <property type="evidence" value="ECO:0007669"/>
    <property type="project" value="UniProtKB-SubCell"/>
</dbReference>
<keyword evidence="5 14" id="KW-0812">Transmembrane</keyword>
<dbReference type="PROSITE" id="PS50262">
    <property type="entry name" value="G_PROTEIN_RECEP_F1_2"/>
    <property type="match status" value="1"/>
</dbReference>
<evidence type="ECO:0000256" key="16">
    <source>
        <dbReference type="SAM" id="Phobius"/>
    </source>
</evidence>
<dbReference type="GO" id="GO:0007601">
    <property type="term" value="P:visual perception"/>
    <property type="evidence" value="ECO:0007669"/>
    <property type="project" value="UniProtKB-KW"/>
</dbReference>
<feature type="transmembrane region" description="Helical" evidence="16">
    <location>
        <begin position="46"/>
        <end position="69"/>
    </location>
</feature>
<keyword evidence="7 16" id="KW-1133">Transmembrane helix</keyword>
<organism evidence="18 19">
    <name type="scientific">Scylla paramamosain</name>
    <name type="common">Mud crab</name>
    <dbReference type="NCBI Taxonomy" id="85552"/>
    <lineage>
        <taxon>Eukaryota</taxon>
        <taxon>Metazoa</taxon>
        <taxon>Ecdysozoa</taxon>
        <taxon>Arthropoda</taxon>
        <taxon>Crustacea</taxon>
        <taxon>Multicrustacea</taxon>
        <taxon>Malacostraca</taxon>
        <taxon>Eumalacostraca</taxon>
        <taxon>Eucarida</taxon>
        <taxon>Decapoda</taxon>
        <taxon>Pleocyemata</taxon>
        <taxon>Brachyura</taxon>
        <taxon>Eubrachyura</taxon>
        <taxon>Portunoidea</taxon>
        <taxon>Portunidae</taxon>
        <taxon>Portuninae</taxon>
        <taxon>Scylla</taxon>
    </lineage>
</organism>
<evidence type="ECO:0000256" key="9">
    <source>
        <dbReference type="ARBA" id="ARBA00023040"/>
    </source>
</evidence>
<protein>
    <recommendedName>
        <fullName evidence="17">G-protein coupled receptors family 1 profile domain-containing protein</fullName>
    </recommendedName>
</protein>
<feature type="transmembrane region" description="Helical" evidence="16">
    <location>
        <begin position="117"/>
        <end position="138"/>
    </location>
</feature>
<feature type="transmembrane region" description="Helical" evidence="16">
    <location>
        <begin position="165"/>
        <end position="185"/>
    </location>
</feature>
<evidence type="ECO:0000256" key="15">
    <source>
        <dbReference type="SAM" id="MobiDB-lite"/>
    </source>
</evidence>
<keyword evidence="9 14" id="KW-0297">G-protein coupled receptor</keyword>
<keyword evidence="13" id="KW-0844">Vision</keyword>
<keyword evidence="12 14" id="KW-0807">Transducer</keyword>
<gene>
    <name evidence="18" type="ORF">O3P69_008503</name>
</gene>
<name>A0AAW0SM13_SCYPA</name>
<dbReference type="Pfam" id="PF00001">
    <property type="entry name" value="7tm_1"/>
    <property type="match status" value="1"/>
</dbReference>
<keyword evidence="19" id="KW-1185">Reference proteome</keyword>
<evidence type="ECO:0000313" key="19">
    <source>
        <dbReference type="Proteomes" id="UP001487740"/>
    </source>
</evidence>
<keyword evidence="11 14" id="KW-0675">Receptor</keyword>
<evidence type="ECO:0000256" key="11">
    <source>
        <dbReference type="ARBA" id="ARBA00023170"/>
    </source>
</evidence>
<comment type="similarity">
    <text evidence="2 14">Belongs to the G-protein coupled receptor 1 family.</text>
</comment>
<feature type="domain" description="G-protein coupled receptors family 1 profile" evidence="17">
    <location>
        <begin position="60"/>
        <end position="318"/>
    </location>
</feature>
<dbReference type="PANTHER" id="PTHR24240">
    <property type="entry name" value="OPSIN"/>
    <property type="match status" value="1"/>
</dbReference>
<proteinExistence type="inferred from homology"/>
<dbReference type="Proteomes" id="UP001487740">
    <property type="component" value="Unassembled WGS sequence"/>
</dbReference>
<dbReference type="GO" id="GO:0009881">
    <property type="term" value="F:photoreceptor activity"/>
    <property type="evidence" value="ECO:0007669"/>
    <property type="project" value="UniProtKB-KW"/>
</dbReference>
<dbReference type="InterPro" id="IPR000276">
    <property type="entry name" value="GPCR_Rhodpsn"/>
</dbReference>
<comment type="caution">
    <text evidence="18">The sequence shown here is derived from an EMBL/GenBank/DDBJ whole genome shotgun (WGS) entry which is preliminary data.</text>
</comment>
<feature type="transmembrane region" description="Helical" evidence="16">
    <location>
        <begin position="211"/>
        <end position="236"/>
    </location>
</feature>
<evidence type="ECO:0000256" key="6">
    <source>
        <dbReference type="ARBA" id="ARBA00022925"/>
    </source>
</evidence>
<dbReference type="PROSITE" id="PS00237">
    <property type="entry name" value="G_PROTEIN_RECEP_F1_1"/>
    <property type="match status" value="1"/>
</dbReference>
<dbReference type="AlphaFoldDB" id="A0AAW0SM13"/>
<evidence type="ECO:0000313" key="18">
    <source>
        <dbReference type="EMBL" id="KAK8375795.1"/>
    </source>
</evidence>
<evidence type="ECO:0000259" key="17">
    <source>
        <dbReference type="PROSITE" id="PS50262"/>
    </source>
</evidence>
<evidence type="ECO:0000256" key="3">
    <source>
        <dbReference type="ARBA" id="ARBA00022543"/>
    </source>
</evidence>
<sequence>MNVTTNETRCGVPRCLGMDAPVDLLPLIPEHWLAFPEPSTLTHAGLGGLFLIITPVACIGNIAIIFLYCRCRRLQSSSNLLVMNLAMADLLMMSKAPIFIVNSFAQRPYTGRLGCEIYGFVSLVAGLSAIWFLTAISLDRYRVVRLSITPRMSSKSQPSSLQTRVVVWVVWVTSVVMATIPLLGWNRYVPEGVLSGCTVDYLSERWLDRSYVFLLLLVAWTVPMAAVLFSYMYIVFRVRRSREELRQLSNQHPAFSPPQRKTGTRVAMLVGLWAISWTPYALIVLVSVTFSNSVLTPLLSTMPSVFCKASACLNPYVYGLSLPAFKKELKRFLPKMVGYHGTSDRVKENDQPLPACLTTRFDHMGEHGPRCMPSSYILPSLAPVSLQRFMLPNGDIVLGTSYKEAKQKMAKKQKMLLVNTRAAPSRHTQRTLPSLLPLTSQV</sequence>
<evidence type="ECO:0000256" key="10">
    <source>
        <dbReference type="ARBA" id="ARBA00023136"/>
    </source>
</evidence>
<dbReference type="SMART" id="SM01381">
    <property type="entry name" value="7TM_GPCR_Srsx"/>
    <property type="match status" value="1"/>
</dbReference>
<dbReference type="GO" id="GO:0004930">
    <property type="term" value="F:G protein-coupled receptor activity"/>
    <property type="evidence" value="ECO:0007669"/>
    <property type="project" value="UniProtKB-KW"/>
</dbReference>
<dbReference type="InterPro" id="IPR017452">
    <property type="entry name" value="GPCR_Rhodpsn_7TM"/>
</dbReference>
<dbReference type="InterPro" id="IPR027430">
    <property type="entry name" value="Retinal_BS"/>
</dbReference>
<feature type="transmembrane region" description="Helical" evidence="16">
    <location>
        <begin position="266"/>
        <end position="290"/>
    </location>
</feature>